<dbReference type="Proteomes" id="UP001186974">
    <property type="component" value="Unassembled WGS sequence"/>
</dbReference>
<feature type="non-terminal residue" evidence="1">
    <location>
        <position position="1"/>
    </location>
</feature>
<dbReference type="EMBL" id="JAWDJW010007167">
    <property type="protein sequence ID" value="KAK3062697.1"/>
    <property type="molecule type" value="Genomic_DNA"/>
</dbReference>
<evidence type="ECO:0000313" key="1">
    <source>
        <dbReference type="EMBL" id="KAK3062697.1"/>
    </source>
</evidence>
<name>A0ACC3D6X9_9PEZI</name>
<organism evidence="1 2">
    <name type="scientific">Coniosporium uncinatum</name>
    <dbReference type="NCBI Taxonomy" id="93489"/>
    <lineage>
        <taxon>Eukaryota</taxon>
        <taxon>Fungi</taxon>
        <taxon>Dikarya</taxon>
        <taxon>Ascomycota</taxon>
        <taxon>Pezizomycotina</taxon>
        <taxon>Dothideomycetes</taxon>
        <taxon>Dothideomycetes incertae sedis</taxon>
        <taxon>Coniosporium</taxon>
    </lineage>
</organism>
<accession>A0ACC3D6X9</accession>
<keyword evidence="2" id="KW-1185">Reference proteome</keyword>
<proteinExistence type="predicted"/>
<comment type="caution">
    <text evidence="1">The sequence shown here is derived from an EMBL/GenBank/DDBJ whole genome shotgun (WGS) entry which is preliminary data.</text>
</comment>
<reference evidence="1" key="1">
    <citation type="submission" date="2024-09" db="EMBL/GenBank/DDBJ databases">
        <title>Black Yeasts Isolated from many extreme environments.</title>
        <authorList>
            <person name="Coleine C."/>
            <person name="Stajich J.E."/>
            <person name="Selbmann L."/>
        </authorList>
    </citation>
    <scope>NUCLEOTIDE SEQUENCE</scope>
    <source>
        <strain evidence="1">CCFEE 5737</strain>
    </source>
</reference>
<sequence>VPAEGAASSKPQLLVWKGDTEYVPYSELHLTEDEQKVWQHQLSTRKVDGALLECWLDEHKRWRFKAEADGQPRFRGDQTTGHHISKVPEVRASMEEHITEADLLVAAAAKHLPSKRSRDEEDDEEEELGCRQKRRCY</sequence>
<protein>
    <submittedName>
        <fullName evidence="1">Uncharacterized protein</fullName>
    </submittedName>
</protein>
<evidence type="ECO:0000313" key="2">
    <source>
        <dbReference type="Proteomes" id="UP001186974"/>
    </source>
</evidence>
<gene>
    <name evidence="1" type="ORF">LTS18_003538</name>
</gene>